<dbReference type="EMBL" id="BTRK01000005">
    <property type="protein sequence ID" value="GMR51077.1"/>
    <property type="molecule type" value="Genomic_DNA"/>
</dbReference>
<organism evidence="2 3">
    <name type="scientific">Pristionchus mayeri</name>
    <dbReference type="NCBI Taxonomy" id="1317129"/>
    <lineage>
        <taxon>Eukaryota</taxon>
        <taxon>Metazoa</taxon>
        <taxon>Ecdysozoa</taxon>
        <taxon>Nematoda</taxon>
        <taxon>Chromadorea</taxon>
        <taxon>Rhabditida</taxon>
        <taxon>Rhabditina</taxon>
        <taxon>Diplogasteromorpha</taxon>
        <taxon>Diplogasteroidea</taxon>
        <taxon>Neodiplogasteridae</taxon>
        <taxon>Pristionchus</taxon>
    </lineage>
</organism>
<evidence type="ECO:0000259" key="1">
    <source>
        <dbReference type="Pfam" id="PF00646"/>
    </source>
</evidence>
<comment type="caution">
    <text evidence="2">The sequence shown here is derived from an EMBL/GenBank/DDBJ whole genome shotgun (WGS) entry which is preliminary data.</text>
</comment>
<dbReference type="InterPro" id="IPR001810">
    <property type="entry name" value="F-box_dom"/>
</dbReference>
<name>A0AAN5CUX9_9BILA</name>
<proteinExistence type="predicted"/>
<evidence type="ECO:0000313" key="3">
    <source>
        <dbReference type="Proteomes" id="UP001328107"/>
    </source>
</evidence>
<reference evidence="3" key="1">
    <citation type="submission" date="2022-10" db="EMBL/GenBank/DDBJ databases">
        <title>Genome assembly of Pristionchus species.</title>
        <authorList>
            <person name="Yoshida K."/>
            <person name="Sommer R.J."/>
        </authorList>
    </citation>
    <scope>NUCLEOTIDE SEQUENCE [LARGE SCALE GENOMIC DNA]</scope>
    <source>
        <strain evidence="3">RS5460</strain>
    </source>
</reference>
<dbReference type="Proteomes" id="UP001328107">
    <property type="component" value="Unassembled WGS sequence"/>
</dbReference>
<keyword evidence="3" id="KW-1185">Reference proteome</keyword>
<dbReference type="Pfam" id="PF00646">
    <property type="entry name" value="F-box"/>
    <property type="match status" value="1"/>
</dbReference>
<protein>
    <recommendedName>
        <fullName evidence="1">F-box domain-containing protein</fullName>
    </recommendedName>
</protein>
<dbReference type="AlphaFoldDB" id="A0AAN5CUX9"/>
<accession>A0AAN5CUX9</accession>
<feature type="domain" description="F-box" evidence="1">
    <location>
        <begin position="11"/>
        <end position="47"/>
    </location>
</feature>
<feature type="non-terminal residue" evidence="2">
    <location>
        <position position="1"/>
    </location>
</feature>
<evidence type="ECO:0000313" key="2">
    <source>
        <dbReference type="EMBL" id="GMR51077.1"/>
    </source>
</evidence>
<sequence>LSFTGMAVDFPCLPHRAVNNICKLLGKTSLFQMRKISKSTKSIMDSLIYSCFSHAPDVYIRKYSGEVIVSFEVLEYVVTRKYDCELWRIAYISSLTDMGHELPT</sequence>
<gene>
    <name evidence="2" type="ORF">PMAYCL1PPCAC_21272</name>
</gene>